<protein>
    <submittedName>
        <fullName evidence="1">Uncharacterized protein</fullName>
    </submittedName>
</protein>
<keyword evidence="2" id="KW-1185">Reference proteome</keyword>
<gene>
    <name evidence="1" type="ORF">BKP35_04440</name>
</gene>
<dbReference type="AlphaFoldDB" id="A0A1S2LUX9"/>
<accession>A0A1S2LUX9</accession>
<dbReference type="EMBL" id="MLQQ01000001">
    <property type="protein sequence ID" value="OIJ16319.1"/>
    <property type="molecule type" value="Genomic_DNA"/>
</dbReference>
<dbReference type="OrthoDB" id="2970389at2"/>
<comment type="caution">
    <text evidence="1">The sequence shown here is derived from an EMBL/GenBank/DDBJ whole genome shotgun (WGS) entry which is preliminary data.</text>
</comment>
<evidence type="ECO:0000313" key="1">
    <source>
        <dbReference type="EMBL" id="OIJ16319.1"/>
    </source>
</evidence>
<proteinExistence type="predicted"/>
<sequence length="68" mass="7848">MGVNILAKKKDDSFLKREEITIRSNVDSKDIFRSTPVYAGDSVDQHKQLEEVNEMFSEKEIKQSNENS</sequence>
<reference evidence="1 2" key="1">
    <citation type="submission" date="2016-10" db="EMBL/GenBank/DDBJ databases">
        <title>Draft genome sequences of four alkaliphilic bacteria belonging to the Anaerobacillus genus.</title>
        <authorList>
            <person name="Bassil N.M."/>
            <person name="Lloyd J.R."/>
        </authorList>
    </citation>
    <scope>NUCLEOTIDE SEQUENCE [LARGE SCALE GENOMIC DNA]</scope>
    <source>
        <strain evidence="1 2">DSM 15340</strain>
    </source>
</reference>
<dbReference type="Proteomes" id="UP000180098">
    <property type="component" value="Unassembled WGS sequence"/>
</dbReference>
<name>A0A1S2LUX9_9BACI</name>
<organism evidence="1 2">
    <name type="scientific">Anaerobacillus arseniciselenatis</name>
    <dbReference type="NCBI Taxonomy" id="85682"/>
    <lineage>
        <taxon>Bacteria</taxon>
        <taxon>Bacillati</taxon>
        <taxon>Bacillota</taxon>
        <taxon>Bacilli</taxon>
        <taxon>Bacillales</taxon>
        <taxon>Bacillaceae</taxon>
        <taxon>Anaerobacillus</taxon>
    </lineage>
</organism>
<evidence type="ECO:0000313" key="2">
    <source>
        <dbReference type="Proteomes" id="UP000180098"/>
    </source>
</evidence>